<accession>A0A060UPA6</accession>
<keyword evidence="5" id="KW-1185">Reference proteome</keyword>
<dbReference type="EMBL" id="CCCS020000002">
    <property type="protein sequence ID" value="CDQ08638.1"/>
    <property type="molecule type" value="Genomic_DNA"/>
</dbReference>
<reference evidence="1" key="1">
    <citation type="submission" date="2014-03" db="EMBL/GenBank/DDBJ databases">
        <authorList>
            <person name="Genoscope - CEA"/>
        </authorList>
    </citation>
    <scope>NUCLEOTIDE SEQUENCE [LARGE SCALE GENOMIC DNA]</scope>
    <source>
        <strain evidence="1">CF27</strain>
    </source>
</reference>
<reference evidence="2 4" key="3">
    <citation type="submission" date="2016-07" db="EMBL/GenBank/DDBJ databases">
        <title>Draft genome of a psychrotolerant acidophile Acidithiobacillus ferrivorans strain YL15.</title>
        <authorList>
            <person name="Peng T."/>
            <person name="Ma L."/>
            <person name="Nan M."/>
            <person name="An N."/>
            <person name="Wang M."/>
            <person name="Qiu G."/>
            <person name="Zeng W."/>
        </authorList>
    </citation>
    <scope>NUCLEOTIDE SEQUENCE [LARGE SCALE GENOMIC DNA]</scope>
    <source>
        <strain evidence="2 4">YL15</strain>
    </source>
</reference>
<sequence length="92" mass="10430">MKIVYTLVIIGALALFALFLWWVRGQVGDAAAPRDSVGWYARHPDARNAENLKCWKLMQNTPFADVDKVMIAHPHCRAVYEAIQRQDPAHAN</sequence>
<evidence type="ECO:0000313" key="5">
    <source>
        <dbReference type="Proteomes" id="UP000193925"/>
    </source>
</evidence>
<dbReference type="EMBL" id="MASQ01000127">
    <property type="protein sequence ID" value="OCB01786.1"/>
    <property type="molecule type" value="Genomic_DNA"/>
</dbReference>
<reference evidence="1" key="2">
    <citation type="submission" date="2014-07" db="EMBL/GenBank/DDBJ databases">
        <title>Initial genome analysis of the psychrotolerant acidophile Acidithiobacillus ferrivorans CF27: insights into iron and sulfur oxidation pathways and into biofilm formation.</title>
        <authorList>
            <person name="Talla E."/>
            <person name="Hedrich S."/>
            <person name="Mangenot S."/>
            <person name="Ji B."/>
            <person name="Johnson D.B."/>
            <person name="Barbe V."/>
            <person name="Bonnefoy V."/>
        </authorList>
    </citation>
    <scope>NUCLEOTIDE SEQUENCE [LARGE SCALE GENOMIC DNA]</scope>
    <source>
        <strain evidence="1">CF27</strain>
    </source>
</reference>
<dbReference type="Proteomes" id="UP000093129">
    <property type="component" value="Unassembled WGS sequence"/>
</dbReference>
<proteinExistence type="predicted"/>
<name>A0A060UPA6_9PROT</name>
<dbReference type="EMBL" id="LT841305">
    <property type="protein sequence ID" value="SMH66841.1"/>
    <property type="molecule type" value="Genomic_DNA"/>
</dbReference>
<dbReference type="RefSeq" id="WP_035190691.1">
    <property type="nucleotide sequence ID" value="NZ_CCCS020000002.1"/>
</dbReference>
<dbReference type="Proteomes" id="UP000193925">
    <property type="component" value="Chromosome AFERRI"/>
</dbReference>
<gene>
    <name evidence="1" type="ORF">AFERRI_100073</name>
    <name evidence="3" type="ORF">AFERRI_50042</name>
    <name evidence="2" type="ORF">BBC27_02115</name>
</gene>
<dbReference type="AlphaFoldDB" id="A0A060UPA6"/>
<reference evidence="3 5" key="4">
    <citation type="submission" date="2017-03" db="EMBL/GenBank/DDBJ databases">
        <authorList>
            <person name="Regsiter A."/>
            <person name="William W."/>
        </authorList>
    </citation>
    <scope>NUCLEOTIDE SEQUENCE [LARGE SCALE GENOMIC DNA]</scope>
    <source>
        <strain evidence="3">PRJEB5721</strain>
    </source>
</reference>
<evidence type="ECO:0000313" key="4">
    <source>
        <dbReference type="Proteomes" id="UP000093129"/>
    </source>
</evidence>
<evidence type="ECO:0000313" key="1">
    <source>
        <dbReference type="EMBL" id="CDQ08638.1"/>
    </source>
</evidence>
<organism evidence="1">
    <name type="scientific">Acidithiobacillus ferrivorans</name>
    <dbReference type="NCBI Taxonomy" id="160808"/>
    <lineage>
        <taxon>Bacteria</taxon>
        <taxon>Pseudomonadati</taxon>
        <taxon>Pseudomonadota</taxon>
        <taxon>Acidithiobacillia</taxon>
        <taxon>Acidithiobacillales</taxon>
        <taxon>Acidithiobacillaceae</taxon>
        <taxon>Acidithiobacillus</taxon>
    </lineage>
</organism>
<protein>
    <submittedName>
        <fullName evidence="1">Uncharacterized protein</fullName>
    </submittedName>
</protein>
<evidence type="ECO:0000313" key="3">
    <source>
        <dbReference type="EMBL" id="SMH66841.1"/>
    </source>
</evidence>
<evidence type="ECO:0000313" key="2">
    <source>
        <dbReference type="EMBL" id="OCB01786.1"/>
    </source>
</evidence>